<dbReference type="NCBIfam" id="TIGR02595">
    <property type="entry name" value="PEP_CTERM"/>
    <property type="match status" value="1"/>
</dbReference>
<dbReference type="Proteomes" id="UP001606302">
    <property type="component" value="Unassembled WGS sequence"/>
</dbReference>
<accession>A0ABW7GHA9</accession>
<comment type="caution">
    <text evidence="2">The sequence shown here is derived from an EMBL/GenBank/DDBJ whole genome shotgun (WGS) entry which is preliminary data.</text>
</comment>
<proteinExistence type="predicted"/>
<feature type="chain" id="PRO_5045537874" evidence="1">
    <location>
        <begin position="23"/>
        <end position="231"/>
    </location>
</feature>
<name>A0ABW7GHA9_9BURK</name>
<gene>
    <name evidence="2" type="ORF">ACG04Q_07140</name>
</gene>
<keyword evidence="1" id="KW-0732">Signal</keyword>
<organism evidence="2 3">
    <name type="scientific">Pelomonas lactea</name>
    <dbReference type="NCBI Taxonomy" id="3299030"/>
    <lineage>
        <taxon>Bacteria</taxon>
        <taxon>Pseudomonadati</taxon>
        <taxon>Pseudomonadota</taxon>
        <taxon>Betaproteobacteria</taxon>
        <taxon>Burkholderiales</taxon>
        <taxon>Sphaerotilaceae</taxon>
        <taxon>Roseateles</taxon>
    </lineage>
</organism>
<keyword evidence="3" id="KW-1185">Reference proteome</keyword>
<evidence type="ECO:0000256" key="1">
    <source>
        <dbReference type="SAM" id="SignalP"/>
    </source>
</evidence>
<evidence type="ECO:0000313" key="3">
    <source>
        <dbReference type="Proteomes" id="UP001606302"/>
    </source>
</evidence>
<evidence type="ECO:0000313" key="2">
    <source>
        <dbReference type="EMBL" id="MFG6461346.1"/>
    </source>
</evidence>
<sequence>MRSTYKALAAATALLLASAAPAVPVSLTKLTGLTGGTAAGTAVYKADLSSIGLSTILSIGIRDNSSGLGGAAGQFSGFDLDAIKLSTTDCLDAACAATAVGEPVFSFTTGTLFAPGAQRAPADPKLFGTDASGAALDDVVATLGLFDAESSTVTPAGFLSLGDNGTIDFNLTAATSTAGLFLYIGEVGDNGEVAAGSIVVRDTPTGLPEPGGLALLGFAAAGFATWRRRRG</sequence>
<reference evidence="2 3" key="1">
    <citation type="submission" date="2024-08" db="EMBL/GenBank/DDBJ databases">
        <authorList>
            <person name="Lu H."/>
        </authorList>
    </citation>
    <scope>NUCLEOTIDE SEQUENCE [LARGE SCALE GENOMIC DNA]</scope>
    <source>
        <strain evidence="2 3">DXS20W</strain>
    </source>
</reference>
<dbReference type="EMBL" id="JBIGHX010000002">
    <property type="protein sequence ID" value="MFG6461346.1"/>
    <property type="molecule type" value="Genomic_DNA"/>
</dbReference>
<dbReference type="RefSeq" id="WP_394510205.1">
    <property type="nucleotide sequence ID" value="NZ_JBIGHX010000002.1"/>
</dbReference>
<dbReference type="InterPro" id="IPR013424">
    <property type="entry name" value="Ice-binding_C"/>
</dbReference>
<protein>
    <submittedName>
        <fullName evidence="2">PEP-CTERM sorting domain-containing protein</fullName>
    </submittedName>
</protein>
<feature type="signal peptide" evidence="1">
    <location>
        <begin position="1"/>
        <end position="22"/>
    </location>
</feature>